<reference evidence="2 3" key="1">
    <citation type="submission" date="2024-04" db="EMBL/GenBank/DDBJ databases">
        <authorList>
            <person name="Fracassetti M."/>
        </authorList>
    </citation>
    <scope>NUCLEOTIDE SEQUENCE [LARGE SCALE GENOMIC DNA]</scope>
</reference>
<proteinExistence type="predicted"/>
<keyword evidence="3" id="KW-1185">Reference proteome</keyword>
<sequence length="69" mass="6694">MIAITAAGPIFDGVVFVVVGFPASFAAAVGSELGDDATTSVGLLPLLPGDEIAPPDPGIVGSSDPDLQG</sequence>
<organism evidence="2 3">
    <name type="scientific">Linum trigynum</name>
    <dbReference type="NCBI Taxonomy" id="586398"/>
    <lineage>
        <taxon>Eukaryota</taxon>
        <taxon>Viridiplantae</taxon>
        <taxon>Streptophyta</taxon>
        <taxon>Embryophyta</taxon>
        <taxon>Tracheophyta</taxon>
        <taxon>Spermatophyta</taxon>
        <taxon>Magnoliopsida</taxon>
        <taxon>eudicotyledons</taxon>
        <taxon>Gunneridae</taxon>
        <taxon>Pentapetalae</taxon>
        <taxon>rosids</taxon>
        <taxon>fabids</taxon>
        <taxon>Malpighiales</taxon>
        <taxon>Linaceae</taxon>
        <taxon>Linum</taxon>
    </lineage>
</organism>
<evidence type="ECO:0000313" key="3">
    <source>
        <dbReference type="Proteomes" id="UP001497516"/>
    </source>
</evidence>
<feature type="region of interest" description="Disordered" evidence="1">
    <location>
        <begin position="48"/>
        <end position="69"/>
    </location>
</feature>
<evidence type="ECO:0000256" key="1">
    <source>
        <dbReference type="SAM" id="MobiDB-lite"/>
    </source>
</evidence>
<name>A0AAV2F3M0_9ROSI</name>
<gene>
    <name evidence="2" type="ORF">LTRI10_LOCUS33226</name>
</gene>
<dbReference type="Proteomes" id="UP001497516">
    <property type="component" value="Chromosome 6"/>
</dbReference>
<accession>A0AAV2F3M0</accession>
<dbReference type="AlphaFoldDB" id="A0AAV2F3M0"/>
<evidence type="ECO:0000313" key="2">
    <source>
        <dbReference type="EMBL" id="CAL1392593.1"/>
    </source>
</evidence>
<protein>
    <submittedName>
        <fullName evidence="2">Uncharacterized protein</fullName>
    </submittedName>
</protein>
<dbReference type="EMBL" id="OZ034819">
    <property type="protein sequence ID" value="CAL1392593.1"/>
    <property type="molecule type" value="Genomic_DNA"/>
</dbReference>